<dbReference type="PANTHER" id="PTHR43421">
    <property type="entry name" value="METALLOPROTEASE PMBA"/>
    <property type="match status" value="1"/>
</dbReference>
<dbReference type="Gene3D" id="3.30.2290.10">
    <property type="entry name" value="PmbA/TldD superfamily"/>
    <property type="match status" value="1"/>
</dbReference>
<comment type="caution">
    <text evidence="2">The sequence shown here is derived from an EMBL/GenBank/DDBJ whole genome shotgun (WGS) entry which is preliminary data.</text>
</comment>
<dbReference type="GO" id="GO:0006508">
    <property type="term" value="P:proteolysis"/>
    <property type="evidence" value="ECO:0007669"/>
    <property type="project" value="InterPro"/>
</dbReference>
<dbReference type="InterPro" id="IPR036059">
    <property type="entry name" value="TldD/PmbA_sf"/>
</dbReference>
<organism evidence="2 3">
    <name type="scientific">Clostridium sulfidigenes</name>
    <dbReference type="NCBI Taxonomy" id="318464"/>
    <lineage>
        <taxon>Bacteria</taxon>
        <taxon>Bacillati</taxon>
        <taxon>Bacillota</taxon>
        <taxon>Clostridia</taxon>
        <taxon>Eubacteriales</taxon>
        <taxon>Clostridiaceae</taxon>
        <taxon>Clostridium</taxon>
    </lineage>
</organism>
<keyword evidence="3" id="KW-1185">Reference proteome</keyword>
<proteinExistence type="predicted"/>
<protein>
    <recommendedName>
        <fullName evidence="1">Metalloprotease TldD/E C-terminal domain-containing protein</fullName>
    </recommendedName>
</protein>
<evidence type="ECO:0000313" key="2">
    <source>
        <dbReference type="EMBL" id="KEZ88325.1"/>
    </source>
</evidence>
<dbReference type="Pfam" id="PF19289">
    <property type="entry name" value="PmbA_TldD_3rd"/>
    <property type="match status" value="1"/>
</dbReference>
<dbReference type="GO" id="GO:0008237">
    <property type="term" value="F:metallopeptidase activity"/>
    <property type="evidence" value="ECO:0007669"/>
    <property type="project" value="InterPro"/>
</dbReference>
<dbReference type="GO" id="GO:0005829">
    <property type="term" value="C:cytosol"/>
    <property type="evidence" value="ECO:0007669"/>
    <property type="project" value="TreeGrafter"/>
</dbReference>
<dbReference type="AlphaFoldDB" id="A0A084JH91"/>
<evidence type="ECO:0000313" key="3">
    <source>
        <dbReference type="Proteomes" id="UP000028542"/>
    </source>
</evidence>
<accession>A0A084JH91</accession>
<dbReference type="PANTHER" id="PTHR43421:SF1">
    <property type="entry name" value="METALLOPROTEASE PMBA"/>
    <property type="match status" value="1"/>
</dbReference>
<dbReference type="EMBL" id="JPMD01000003">
    <property type="protein sequence ID" value="KEZ88325.1"/>
    <property type="molecule type" value="Genomic_DNA"/>
</dbReference>
<dbReference type="InterPro" id="IPR035068">
    <property type="entry name" value="TldD/PmbA_N"/>
</dbReference>
<dbReference type="InterPro" id="IPR047657">
    <property type="entry name" value="PmbA"/>
</dbReference>
<dbReference type="InterPro" id="IPR045569">
    <property type="entry name" value="Metalloprtase-TldD/E_C"/>
</dbReference>
<name>A0A084JH91_9CLOT</name>
<gene>
    <name evidence="2" type="ORF">IO99_02635</name>
</gene>
<feature type="domain" description="Metalloprotease TldD/E C-terminal" evidence="1">
    <location>
        <begin position="228"/>
        <end position="430"/>
    </location>
</feature>
<dbReference type="eggNOG" id="COG0312">
    <property type="taxonomic scope" value="Bacteria"/>
</dbReference>
<dbReference type="Proteomes" id="UP000028542">
    <property type="component" value="Unassembled WGS sequence"/>
</dbReference>
<dbReference type="SUPFAM" id="SSF111283">
    <property type="entry name" value="Putative modulator of DNA gyrase, PmbA/TldD"/>
    <property type="match status" value="1"/>
</dbReference>
<sequence length="431" mass="48493">MGNREIALYCIDNIVKQGADKSQCILKSNKKYELNFGNEDITLLRTTIDTNIDLVAIKDDKKSTITLNKLEEEAINTKIKELMEMCESAESDQCNDIAEEQPKEEFSSGASEPDLDKMYEFTSVFLKKLKEEFPQVKFVDGTTLEFNSSETNFLNSNGVDFKIVEGIYRVDIGFLAKEGEKSTSFTGFSYLFNELPLDFMEYADVRQRFKDIVSQLNCERIKDKFIGDIILTPELVVEMLYYYNINFLGDRSLIGGTSILKDKLNEKVANHNFTVKCMPLCDEIANKNFITADGYKTENISIIENGILKSFIIGLYAAKKIGKPVTKTDFNIVVDNGDKSIEDIIKSTKKGIILGRFSGDMPASNGDFSGVAKNSFYVENGEIKYAITETMITSNLKDMFNNIEEISIETLNTGESVTPWMKIKGVTISGN</sequence>
<reference evidence="2 3" key="1">
    <citation type="submission" date="2014-07" db="EMBL/GenBank/DDBJ databases">
        <title>Draft genome of Clostridium sulfidigenes 113A isolated from sediments associated with methane hydrate from Krishna Godavari basin.</title>
        <authorList>
            <person name="Honkalas V.S."/>
            <person name="Dabir A.P."/>
            <person name="Arora P."/>
            <person name="Dhakephalkar P.K."/>
        </authorList>
    </citation>
    <scope>NUCLEOTIDE SEQUENCE [LARGE SCALE GENOMIC DNA]</scope>
    <source>
        <strain evidence="2 3">113A</strain>
    </source>
</reference>
<evidence type="ECO:0000259" key="1">
    <source>
        <dbReference type="Pfam" id="PF19289"/>
    </source>
</evidence>
<dbReference type="STRING" id="318464.IO99_02635"/>
<dbReference type="RefSeq" id="WP_035129819.1">
    <property type="nucleotide sequence ID" value="NZ_JPMD01000003.1"/>
</dbReference>